<dbReference type="InterPro" id="IPR008152">
    <property type="entry name" value="Clathrin_a/b/g-adaptin_app_Ig"/>
</dbReference>
<gene>
    <name evidence="8" type="ORF">GTHE00462_LOCUS34643</name>
</gene>
<keyword evidence="4" id="KW-0333">Golgi apparatus</keyword>
<feature type="region of interest" description="Disordered" evidence="5">
    <location>
        <begin position="560"/>
        <end position="583"/>
    </location>
</feature>
<comment type="subcellular location">
    <subcellularLocation>
        <location evidence="1">Golgi apparatus</location>
    </subcellularLocation>
</comment>
<evidence type="ECO:0000256" key="5">
    <source>
        <dbReference type="SAM" id="MobiDB-lite"/>
    </source>
</evidence>
<dbReference type="GO" id="GO:0006886">
    <property type="term" value="P:intracellular protein transport"/>
    <property type="evidence" value="ECO:0007669"/>
    <property type="project" value="InterPro"/>
</dbReference>
<sequence length="765" mass="84371">MNVLRWLVLMLCFMLSTSLWGSQDDHPLQQRTWHPVRAHEGEERSGGRSTGRSTIEPPQLLSDMDSVSYTMFTDGIRVTMSHPQGLTILYSVSPSPDPDCNFQGQRVGQEYSGPFEVCIDPPLSVVRAVACDFTSDVQSSVAELKLSTSQVHPPLPNRPILHTLQPGSCSLKDGLEECSIPRGAEELKLLVMTTDFECNNAKFVTALDCEQNEFQWVPMRQCETASTLRPCIEIFYTTDGSDPTNSSSRKIYDISMGISLREGRAEVRAVTLRDRRRYDEQTCRCCCSATSCSVAGPVATKILEVKLSPQSRNPLLGSPDVRFLVGTPFAVFESQYYSERLRWRTKAADALGLFNQEMGDWRRIKGVCICSQEVGCLDPGIALGNSMESALGSEICFHAREGGNKTEVSFFITSAGMCTSGSSRDTCISNSSCGMSGLCDLKPTSWLLAYARLQNRDKETMDKLRLMDVEQAEVTEHLDLSAVEQELGLANNSVLSLASFFAALLLVSACVYAGRRWWRTKCLNLGPAIRSRGRAVVASVSRSREQKRLKRHAQFTRMQESAEMLSQHSASESTEDGYPVGEENGSSSLWATKKLLGFKKTSALLPPFPSYLTTEVLAQPMGIASLSPASAEEEDEGGGDIENGWGDFSEPLRRELVGSVKDVMVEVEYDGEAVSLRHHTLEQRLFFTNRSETTVFEFSCKAAVPKYMQVQITPPTNSTIAPGGEVNQTLRIAGVDKTKPIKVRLKVEFTGSEGAVGETIDMHLT</sequence>
<evidence type="ECO:0000313" key="8">
    <source>
        <dbReference type="EMBL" id="CAE2333431.1"/>
    </source>
</evidence>
<feature type="compositionally biased region" description="Polar residues" evidence="5">
    <location>
        <begin position="560"/>
        <end position="572"/>
    </location>
</feature>
<protein>
    <recommendedName>
        <fullName evidence="7">GAE domain-containing protein</fullName>
    </recommendedName>
</protein>
<feature type="compositionally biased region" description="Basic and acidic residues" evidence="5">
    <location>
        <begin position="37"/>
        <end position="46"/>
    </location>
</feature>
<feature type="region of interest" description="Disordered" evidence="5">
    <location>
        <begin position="32"/>
        <end position="60"/>
    </location>
</feature>
<dbReference type="Pfam" id="PF13290">
    <property type="entry name" value="CHB_HEX_C_1"/>
    <property type="match status" value="1"/>
</dbReference>
<dbReference type="InterPro" id="IPR013041">
    <property type="entry name" value="Clathrin_app_Ig-like_sf"/>
</dbReference>
<dbReference type="PROSITE" id="PS50180">
    <property type="entry name" value="GAE"/>
    <property type="match status" value="1"/>
</dbReference>
<organism evidence="8">
    <name type="scientific">Guillardia theta</name>
    <name type="common">Cryptophyte</name>
    <name type="synonym">Cryptomonas phi</name>
    <dbReference type="NCBI Taxonomy" id="55529"/>
    <lineage>
        <taxon>Eukaryota</taxon>
        <taxon>Cryptophyceae</taxon>
        <taxon>Pyrenomonadales</taxon>
        <taxon>Geminigeraceae</taxon>
        <taxon>Guillardia</taxon>
    </lineage>
</organism>
<dbReference type="Gene3D" id="2.60.40.1230">
    <property type="match status" value="1"/>
</dbReference>
<dbReference type="Pfam" id="PF02883">
    <property type="entry name" value="Alpha_adaptinC2"/>
    <property type="match status" value="1"/>
</dbReference>
<proteinExistence type="predicted"/>
<dbReference type="GO" id="GO:0016192">
    <property type="term" value="P:vesicle-mediated transport"/>
    <property type="evidence" value="ECO:0007669"/>
    <property type="project" value="InterPro"/>
</dbReference>
<evidence type="ECO:0000256" key="3">
    <source>
        <dbReference type="ARBA" id="ARBA00022927"/>
    </source>
</evidence>
<dbReference type="InterPro" id="IPR008153">
    <property type="entry name" value="GAE_dom"/>
</dbReference>
<keyword evidence="3" id="KW-0653">Protein transport</keyword>
<dbReference type="EMBL" id="HBKN01044240">
    <property type="protein sequence ID" value="CAE2333431.1"/>
    <property type="molecule type" value="Transcribed_RNA"/>
</dbReference>
<dbReference type="AlphaFoldDB" id="A0A7S4PGS9"/>
<dbReference type="SUPFAM" id="SSF49348">
    <property type="entry name" value="Clathrin adaptor appendage domain"/>
    <property type="match status" value="1"/>
</dbReference>
<feature type="domain" description="GAE" evidence="7">
    <location>
        <begin position="650"/>
        <end position="765"/>
    </location>
</feature>
<name>A0A7S4PGS9_GUITH</name>
<reference evidence="8" key="1">
    <citation type="submission" date="2021-01" db="EMBL/GenBank/DDBJ databases">
        <authorList>
            <person name="Corre E."/>
            <person name="Pelletier E."/>
            <person name="Niang G."/>
            <person name="Scheremetjew M."/>
            <person name="Finn R."/>
            <person name="Kale V."/>
            <person name="Holt S."/>
            <person name="Cochrane G."/>
            <person name="Meng A."/>
            <person name="Brown T."/>
            <person name="Cohen L."/>
        </authorList>
    </citation>
    <scope>NUCLEOTIDE SEQUENCE</scope>
    <source>
        <strain evidence="8">CCMP 2712</strain>
    </source>
</reference>
<dbReference type="InterPro" id="IPR059177">
    <property type="entry name" value="GH29D-like_dom"/>
</dbReference>
<evidence type="ECO:0000259" key="7">
    <source>
        <dbReference type="PROSITE" id="PS50180"/>
    </source>
</evidence>
<keyword evidence="2" id="KW-0813">Transport</keyword>
<evidence type="ECO:0000256" key="6">
    <source>
        <dbReference type="SAM" id="SignalP"/>
    </source>
</evidence>
<evidence type="ECO:0000256" key="1">
    <source>
        <dbReference type="ARBA" id="ARBA00004555"/>
    </source>
</evidence>
<accession>A0A7S4PGS9</accession>
<evidence type="ECO:0000256" key="4">
    <source>
        <dbReference type="ARBA" id="ARBA00023034"/>
    </source>
</evidence>
<dbReference type="GO" id="GO:0005794">
    <property type="term" value="C:Golgi apparatus"/>
    <property type="evidence" value="ECO:0007669"/>
    <property type="project" value="UniProtKB-SubCell"/>
</dbReference>
<evidence type="ECO:0000256" key="2">
    <source>
        <dbReference type="ARBA" id="ARBA00022448"/>
    </source>
</evidence>
<feature type="chain" id="PRO_5030891656" description="GAE domain-containing protein" evidence="6">
    <location>
        <begin position="22"/>
        <end position="765"/>
    </location>
</feature>
<feature type="signal peptide" evidence="6">
    <location>
        <begin position="1"/>
        <end position="21"/>
    </location>
</feature>
<dbReference type="SMART" id="SM00809">
    <property type="entry name" value="Alpha_adaptinC2"/>
    <property type="match status" value="1"/>
</dbReference>
<keyword evidence="6" id="KW-0732">Signal</keyword>